<dbReference type="CDD" id="cd04741">
    <property type="entry name" value="DHOD_1A_like"/>
    <property type="match status" value="1"/>
</dbReference>
<comment type="pathway">
    <text evidence="3 11">Pyrimidine metabolism; UMP biosynthesis via de novo pathway.</text>
</comment>
<evidence type="ECO:0000256" key="9">
    <source>
        <dbReference type="ARBA" id="ARBA00022975"/>
    </source>
</evidence>
<sequence length="336" mass="35971">MPLDFSPPLLNSANPWATTREDIQVLYDCPSTGALTVRTSVLGGFQHNDQIHQYRIFGNGLGSPTSSLNTLGYSPIAFEDYCTVIQDIIAKDNRPSHLKKPVIFSVTGAPEEINIHRSKLCQLQAQTQTRVLMEINLSCPNITGKEPPAYSQGSLTQYLKALQQPIDKSVIGTVEIGVKLPPYTHKSQFDTLIQALLSVVPCPLTFITSTNTLGSCLVLSDDLSPVLSSESGLGIGGLAGDALHPLALGNVRTIRIMLDMHLSLKSICIIGVGGVSDGAGFRRMLAVGADVVAAGTALGQHGVEIFSRVIEEARKLEERSCEGLGLKKVSPGRSKL</sequence>
<comment type="catalytic activity">
    <reaction evidence="11">
        <text>(S)-dihydroorotate + fumarate = orotate + succinate</text>
        <dbReference type="Rhea" id="RHEA:30059"/>
        <dbReference type="ChEBI" id="CHEBI:29806"/>
        <dbReference type="ChEBI" id="CHEBI:30031"/>
        <dbReference type="ChEBI" id="CHEBI:30839"/>
        <dbReference type="ChEBI" id="CHEBI:30864"/>
        <dbReference type="EC" id="1.3.98.1"/>
    </reaction>
</comment>
<dbReference type="GO" id="GO:1990663">
    <property type="term" value="F:dihydroorotate dehydrogenase (fumarate) activity"/>
    <property type="evidence" value="ECO:0007669"/>
    <property type="project" value="UniProtKB-EC"/>
</dbReference>
<dbReference type="GO" id="GO:0005737">
    <property type="term" value="C:cytoplasm"/>
    <property type="evidence" value="ECO:0007669"/>
    <property type="project" value="UniProtKB-SubCell"/>
</dbReference>
<evidence type="ECO:0000256" key="8">
    <source>
        <dbReference type="ARBA" id="ARBA00022643"/>
    </source>
</evidence>
<name>A0A8H3F419_9LECA</name>
<dbReference type="PANTHER" id="PTHR48109">
    <property type="entry name" value="DIHYDROOROTATE DEHYDROGENASE (QUINONE), MITOCHONDRIAL-RELATED"/>
    <property type="match status" value="1"/>
</dbReference>
<dbReference type="Gene3D" id="2.30.26.10">
    <property type="entry name" value="Dihydroorotate Dehydrogenase A, chain A, domain 2"/>
    <property type="match status" value="1"/>
</dbReference>
<comment type="caution">
    <text evidence="13">The sequence shown here is derived from an EMBL/GenBank/DDBJ whole genome shotgun (WGS) entry which is preliminary data.</text>
</comment>
<dbReference type="Gene3D" id="3.20.20.70">
    <property type="entry name" value="Aldolase class I"/>
    <property type="match status" value="1"/>
</dbReference>
<keyword evidence="10 11" id="KW-0560">Oxidoreductase</keyword>
<evidence type="ECO:0000256" key="4">
    <source>
        <dbReference type="ARBA" id="ARBA00008008"/>
    </source>
</evidence>
<dbReference type="OrthoDB" id="14784at2759"/>
<dbReference type="Pfam" id="PF01180">
    <property type="entry name" value="DHO_dh"/>
    <property type="match status" value="1"/>
</dbReference>
<feature type="domain" description="Dihydroorotate dehydrogenase catalytic" evidence="12">
    <location>
        <begin position="55"/>
        <end position="313"/>
    </location>
</feature>
<dbReference type="EMBL" id="CAJPDS010000019">
    <property type="protein sequence ID" value="CAF9917238.1"/>
    <property type="molecule type" value="Genomic_DNA"/>
</dbReference>
<dbReference type="Proteomes" id="UP000664521">
    <property type="component" value="Unassembled WGS sequence"/>
</dbReference>
<evidence type="ECO:0000313" key="13">
    <source>
        <dbReference type="EMBL" id="CAF9917238.1"/>
    </source>
</evidence>
<protein>
    <recommendedName>
        <fullName evidence="5 11">Dihydroorotate dehydrogenase (fumarate)</fullName>
        <ecNumber evidence="11">1.3.98.1</ecNumber>
    </recommendedName>
    <alternativeName>
        <fullName evidence="11">Dihydroorotate oxidase</fullName>
    </alternativeName>
</protein>
<keyword evidence="14" id="KW-1185">Reference proteome</keyword>
<keyword evidence="8 11" id="KW-0288">FMN</keyword>
<keyword evidence="6 11" id="KW-0963">Cytoplasm</keyword>
<evidence type="ECO:0000256" key="11">
    <source>
        <dbReference type="RuleBase" id="RU364042"/>
    </source>
</evidence>
<keyword evidence="9 11" id="KW-0665">Pyrimidine biosynthesis</keyword>
<comment type="subunit">
    <text evidence="11">Homodimer.</text>
</comment>
<reference evidence="13" key="1">
    <citation type="submission" date="2021-03" db="EMBL/GenBank/DDBJ databases">
        <authorList>
            <person name="Tagirdzhanova G."/>
        </authorList>
    </citation>
    <scope>NUCLEOTIDE SEQUENCE</scope>
</reference>
<dbReference type="SUPFAM" id="SSF51395">
    <property type="entry name" value="FMN-linked oxidoreductases"/>
    <property type="match status" value="1"/>
</dbReference>
<dbReference type="EC" id="1.3.98.1" evidence="11"/>
<keyword evidence="7 11" id="KW-0285">Flavoprotein</keyword>
<organism evidence="13 14">
    <name type="scientific">Heterodermia speciosa</name>
    <dbReference type="NCBI Taxonomy" id="116794"/>
    <lineage>
        <taxon>Eukaryota</taxon>
        <taxon>Fungi</taxon>
        <taxon>Dikarya</taxon>
        <taxon>Ascomycota</taxon>
        <taxon>Pezizomycotina</taxon>
        <taxon>Lecanoromycetes</taxon>
        <taxon>OSLEUM clade</taxon>
        <taxon>Lecanoromycetidae</taxon>
        <taxon>Caliciales</taxon>
        <taxon>Physciaceae</taxon>
        <taxon>Heterodermia</taxon>
    </lineage>
</organism>
<proteinExistence type="inferred from homology"/>
<evidence type="ECO:0000313" key="14">
    <source>
        <dbReference type="Proteomes" id="UP000664521"/>
    </source>
</evidence>
<dbReference type="UniPathway" id="UPA00070"/>
<evidence type="ECO:0000256" key="6">
    <source>
        <dbReference type="ARBA" id="ARBA00022490"/>
    </source>
</evidence>
<evidence type="ECO:0000256" key="7">
    <source>
        <dbReference type="ARBA" id="ARBA00022630"/>
    </source>
</evidence>
<evidence type="ECO:0000259" key="12">
    <source>
        <dbReference type="Pfam" id="PF01180"/>
    </source>
</evidence>
<dbReference type="InterPro" id="IPR023359">
    <property type="entry name" value="Dihydro_DH_chainA_dom2"/>
</dbReference>
<comment type="subcellular location">
    <subcellularLocation>
        <location evidence="2 11">Cytoplasm</location>
    </subcellularLocation>
</comment>
<dbReference type="InterPro" id="IPR005720">
    <property type="entry name" value="Dihydroorotate_DH_cat"/>
</dbReference>
<dbReference type="InterPro" id="IPR033886">
    <property type="entry name" value="DHOD_1A"/>
</dbReference>
<gene>
    <name evidence="13" type="primary">URA1</name>
    <name evidence="13" type="ORF">HETSPECPRED_003188</name>
</gene>
<dbReference type="AlphaFoldDB" id="A0A8H3F419"/>
<comment type="function">
    <text evidence="11">Catalyzes the conversion of dihydroorotate to orotate with fumarate as the electron acceptor.</text>
</comment>
<evidence type="ECO:0000256" key="10">
    <source>
        <dbReference type="ARBA" id="ARBA00023002"/>
    </source>
</evidence>
<evidence type="ECO:0000256" key="1">
    <source>
        <dbReference type="ARBA" id="ARBA00001917"/>
    </source>
</evidence>
<accession>A0A8H3F419</accession>
<dbReference type="GO" id="GO:0006207">
    <property type="term" value="P:'de novo' pyrimidine nucleobase biosynthetic process"/>
    <property type="evidence" value="ECO:0007669"/>
    <property type="project" value="TreeGrafter"/>
</dbReference>
<dbReference type="InterPro" id="IPR050074">
    <property type="entry name" value="DHO_dehydrogenase"/>
</dbReference>
<evidence type="ECO:0000256" key="3">
    <source>
        <dbReference type="ARBA" id="ARBA00004725"/>
    </source>
</evidence>
<dbReference type="PANTHER" id="PTHR48109:SF1">
    <property type="entry name" value="DIHYDROOROTATE DEHYDROGENASE (FUMARATE)"/>
    <property type="match status" value="1"/>
</dbReference>
<comment type="similarity">
    <text evidence="4 11">Belongs to the dihydroorotate dehydrogenase family. Type 1 subfamily.</text>
</comment>
<dbReference type="GO" id="GO:0044205">
    <property type="term" value="P:'de novo' UMP biosynthetic process"/>
    <property type="evidence" value="ECO:0007669"/>
    <property type="project" value="UniProtKB-UniPathway"/>
</dbReference>
<dbReference type="InterPro" id="IPR013785">
    <property type="entry name" value="Aldolase_TIM"/>
</dbReference>
<comment type="cofactor">
    <cofactor evidence="1 11">
        <name>FMN</name>
        <dbReference type="ChEBI" id="CHEBI:58210"/>
    </cofactor>
</comment>
<evidence type="ECO:0000256" key="5">
    <source>
        <dbReference type="ARBA" id="ARBA00021374"/>
    </source>
</evidence>
<evidence type="ECO:0000256" key="2">
    <source>
        <dbReference type="ARBA" id="ARBA00004496"/>
    </source>
</evidence>